<organism evidence="1 2">
    <name type="scientific">Dendrothele bispora (strain CBS 962.96)</name>
    <dbReference type="NCBI Taxonomy" id="1314807"/>
    <lineage>
        <taxon>Eukaryota</taxon>
        <taxon>Fungi</taxon>
        <taxon>Dikarya</taxon>
        <taxon>Basidiomycota</taxon>
        <taxon>Agaricomycotina</taxon>
        <taxon>Agaricomycetes</taxon>
        <taxon>Agaricomycetidae</taxon>
        <taxon>Agaricales</taxon>
        <taxon>Agaricales incertae sedis</taxon>
        <taxon>Dendrothele</taxon>
    </lineage>
</organism>
<dbReference type="InterPro" id="IPR021109">
    <property type="entry name" value="Peptidase_aspartic_dom_sf"/>
</dbReference>
<dbReference type="Gene3D" id="2.40.70.10">
    <property type="entry name" value="Acid Proteases"/>
    <property type="match status" value="1"/>
</dbReference>
<evidence type="ECO:0000313" key="1">
    <source>
        <dbReference type="EMBL" id="THU98761.1"/>
    </source>
</evidence>
<sequence>MPFVHQIAIVGVNGKLVEVDGLFDDGAMVAAMSASVFQRLCGEIGQLVYSGCKLRMANGVEVPSIGRWRGMFEIDGIRTVGNFEVFEGGNAEWDFLVGKPLLKAFDATHRYKDDTVEITDGRSSRILQN</sequence>
<dbReference type="EMBL" id="ML179130">
    <property type="protein sequence ID" value="THU98761.1"/>
    <property type="molecule type" value="Genomic_DNA"/>
</dbReference>
<gene>
    <name evidence="1" type="ORF">K435DRAFT_660282</name>
</gene>
<dbReference type="OrthoDB" id="3262237at2759"/>
<name>A0A4S8M9E6_DENBC</name>
<evidence type="ECO:0008006" key="3">
    <source>
        <dbReference type="Google" id="ProtNLM"/>
    </source>
</evidence>
<reference evidence="1 2" key="1">
    <citation type="journal article" date="2019" name="Nat. Ecol. Evol.">
        <title>Megaphylogeny resolves global patterns of mushroom evolution.</title>
        <authorList>
            <person name="Varga T."/>
            <person name="Krizsan K."/>
            <person name="Foldi C."/>
            <person name="Dima B."/>
            <person name="Sanchez-Garcia M."/>
            <person name="Sanchez-Ramirez S."/>
            <person name="Szollosi G.J."/>
            <person name="Szarkandi J.G."/>
            <person name="Papp V."/>
            <person name="Albert L."/>
            <person name="Andreopoulos W."/>
            <person name="Angelini C."/>
            <person name="Antonin V."/>
            <person name="Barry K.W."/>
            <person name="Bougher N.L."/>
            <person name="Buchanan P."/>
            <person name="Buyck B."/>
            <person name="Bense V."/>
            <person name="Catcheside P."/>
            <person name="Chovatia M."/>
            <person name="Cooper J."/>
            <person name="Damon W."/>
            <person name="Desjardin D."/>
            <person name="Finy P."/>
            <person name="Geml J."/>
            <person name="Haridas S."/>
            <person name="Hughes K."/>
            <person name="Justo A."/>
            <person name="Karasinski D."/>
            <person name="Kautmanova I."/>
            <person name="Kiss B."/>
            <person name="Kocsube S."/>
            <person name="Kotiranta H."/>
            <person name="LaButti K.M."/>
            <person name="Lechner B.E."/>
            <person name="Liimatainen K."/>
            <person name="Lipzen A."/>
            <person name="Lukacs Z."/>
            <person name="Mihaltcheva S."/>
            <person name="Morgado L.N."/>
            <person name="Niskanen T."/>
            <person name="Noordeloos M.E."/>
            <person name="Ohm R.A."/>
            <person name="Ortiz-Santana B."/>
            <person name="Ovrebo C."/>
            <person name="Racz N."/>
            <person name="Riley R."/>
            <person name="Savchenko A."/>
            <person name="Shiryaev A."/>
            <person name="Soop K."/>
            <person name="Spirin V."/>
            <person name="Szebenyi C."/>
            <person name="Tomsovsky M."/>
            <person name="Tulloss R.E."/>
            <person name="Uehling J."/>
            <person name="Grigoriev I.V."/>
            <person name="Vagvolgyi C."/>
            <person name="Papp T."/>
            <person name="Martin F.M."/>
            <person name="Miettinen O."/>
            <person name="Hibbett D.S."/>
            <person name="Nagy L.G."/>
        </authorList>
    </citation>
    <scope>NUCLEOTIDE SEQUENCE [LARGE SCALE GENOMIC DNA]</scope>
    <source>
        <strain evidence="1 2">CBS 962.96</strain>
    </source>
</reference>
<accession>A0A4S8M9E6</accession>
<protein>
    <recommendedName>
        <fullName evidence="3">Aspartic peptidase DDI1-type domain-containing protein</fullName>
    </recommendedName>
</protein>
<proteinExistence type="predicted"/>
<feature type="non-terminal residue" evidence="1">
    <location>
        <position position="129"/>
    </location>
</feature>
<dbReference type="Proteomes" id="UP000297245">
    <property type="component" value="Unassembled WGS sequence"/>
</dbReference>
<keyword evidence="2" id="KW-1185">Reference proteome</keyword>
<dbReference type="AlphaFoldDB" id="A0A4S8M9E6"/>
<evidence type="ECO:0000313" key="2">
    <source>
        <dbReference type="Proteomes" id="UP000297245"/>
    </source>
</evidence>